<evidence type="ECO:0000313" key="6">
    <source>
        <dbReference type="Ensembl" id="ENSDCDP00010025491.1"/>
    </source>
</evidence>
<feature type="compositionally biased region" description="Basic and acidic residues" evidence="4">
    <location>
        <begin position="801"/>
        <end position="810"/>
    </location>
</feature>
<feature type="region of interest" description="Disordered" evidence="4">
    <location>
        <begin position="747"/>
        <end position="773"/>
    </location>
</feature>
<dbReference type="RefSeq" id="XP_028821713.1">
    <property type="nucleotide sequence ID" value="XM_028965880.1"/>
</dbReference>
<evidence type="ECO:0000256" key="4">
    <source>
        <dbReference type="SAM" id="MobiDB-lite"/>
    </source>
</evidence>
<feature type="compositionally biased region" description="Polar residues" evidence="4">
    <location>
        <begin position="672"/>
        <end position="683"/>
    </location>
</feature>
<evidence type="ECO:0000256" key="2">
    <source>
        <dbReference type="ARBA" id="ARBA00022771"/>
    </source>
</evidence>
<feature type="compositionally biased region" description="Basic and acidic residues" evidence="4">
    <location>
        <begin position="760"/>
        <end position="769"/>
    </location>
</feature>
<feature type="region of interest" description="Disordered" evidence="4">
    <location>
        <begin position="365"/>
        <end position="395"/>
    </location>
</feature>
<feature type="compositionally biased region" description="Basic and acidic residues" evidence="4">
    <location>
        <begin position="1042"/>
        <end position="1054"/>
    </location>
</feature>
<feature type="region of interest" description="Disordered" evidence="4">
    <location>
        <begin position="473"/>
        <end position="571"/>
    </location>
</feature>
<evidence type="ECO:0000313" key="7">
    <source>
        <dbReference type="Proteomes" id="UP000694580"/>
    </source>
</evidence>
<dbReference type="GO" id="GO:0005634">
    <property type="term" value="C:nucleus"/>
    <property type="evidence" value="ECO:0007669"/>
    <property type="project" value="TreeGrafter"/>
</dbReference>
<feature type="compositionally biased region" description="Polar residues" evidence="4">
    <location>
        <begin position="922"/>
        <end position="948"/>
    </location>
</feature>
<feature type="domain" description="C2H2-type" evidence="5">
    <location>
        <begin position="60"/>
        <end position="82"/>
    </location>
</feature>
<evidence type="ECO:0000256" key="1">
    <source>
        <dbReference type="ARBA" id="ARBA00022723"/>
    </source>
</evidence>
<feature type="region of interest" description="Disordered" evidence="4">
    <location>
        <begin position="136"/>
        <end position="184"/>
    </location>
</feature>
<evidence type="ECO:0000256" key="3">
    <source>
        <dbReference type="ARBA" id="ARBA00022833"/>
    </source>
</evidence>
<feature type="region of interest" description="Disordered" evidence="4">
    <location>
        <begin position="327"/>
        <end position="353"/>
    </location>
</feature>
<feature type="compositionally biased region" description="Polar residues" evidence="4">
    <location>
        <begin position="517"/>
        <end position="527"/>
    </location>
</feature>
<dbReference type="GeneID" id="114773594"/>
<feature type="compositionally biased region" description="Polar residues" evidence="4">
    <location>
        <begin position="1147"/>
        <end position="1167"/>
    </location>
</feature>
<dbReference type="InterPro" id="IPR013087">
    <property type="entry name" value="Znf_C2H2_type"/>
</dbReference>
<dbReference type="Ensembl" id="ENSDCDT00010031586.1">
    <property type="protein sequence ID" value="ENSDCDP00010025491.1"/>
    <property type="gene ID" value="ENSDCDG00010016219.1"/>
</dbReference>
<feature type="region of interest" description="Disordered" evidence="4">
    <location>
        <begin position="219"/>
        <end position="257"/>
    </location>
</feature>
<feature type="compositionally biased region" description="Polar residues" evidence="4">
    <location>
        <begin position="973"/>
        <end position="986"/>
    </location>
</feature>
<dbReference type="GeneTree" id="ENSGT00940000160479"/>
<dbReference type="GO" id="GO:0008270">
    <property type="term" value="F:zinc ion binding"/>
    <property type="evidence" value="ECO:0007669"/>
    <property type="project" value="UniProtKB-KW"/>
</dbReference>
<dbReference type="Pfam" id="PF12171">
    <property type="entry name" value="zf-C2H2_jaz"/>
    <property type="match status" value="1"/>
</dbReference>
<keyword evidence="1" id="KW-0479">Metal-binding</keyword>
<feature type="region of interest" description="Disordered" evidence="4">
    <location>
        <begin position="667"/>
        <end position="734"/>
    </location>
</feature>
<feature type="compositionally biased region" description="Polar residues" evidence="4">
    <location>
        <begin position="1120"/>
        <end position="1140"/>
    </location>
</feature>
<dbReference type="InterPro" id="IPR022755">
    <property type="entry name" value="Znf_C2H2_jaz"/>
</dbReference>
<dbReference type="PANTHER" id="PTHR17614:SF12">
    <property type="entry name" value="ZINC FINGER PROTEIN 804B"/>
    <property type="match status" value="1"/>
</dbReference>
<keyword evidence="2" id="KW-0863">Zinc-finger</keyword>
<keyword evidence="3" id="KW-0862">Zinc</keyword>
<feature type="compositionally biased region" description="Low complexity" evidence="4">
    <location>
        <begin position="1097"/>
        <end position="1111"/>
    </location>
</feature>
<name>A0AAY4BZ44_9TELE</name>
<accession>A0AAY4BZ44</accession>
<feature type="region of interest" description="Disordered" evidence="4">
    <location>
        <begin position="789"/>
        <end position="810"/>
    </location>
</feature>
<keyword evidence="7" id="KW-1185">Reference proteome</keyword>
<feature type="compositionally biased region" description="Basic residues" evidence="4">
    <location>
        <begin position="1068"/>
        <end position="1077"/>
    </location>
</feature>
<feature type="compositionally biased region" description="Basic residues" evidence="4">
    <location>
        <begin position="691"/>
        <end position="710"/>
    </location>
</feature>
<feature type="compositionally biased region" description="Low complexity" evidence="4">
    <location>
        <begin position="959"/>
        <end position="972"/>
    </location>
</feature>
<dbReference type="PROSITE" id="PS00028">
    <property type="entry name" value="ZINC_FINGER_C2H2_1"/>
    <property type="match status" value="1"/>
</dbReference>
<dbReference type="PANTHER" id="PTHR17614">
    <property type="entry name" value="ZINC FINGER-CONTAINING"/>
    <property type="match status" value="1"/>
</dbReference>
<dbReference type="Proteomes" id="UP000694580">
    <property type="component" value="Unplaced"/>
</dbReference>
<feature type="compositionally biased region" description="Basic residues" evidence="4">
    <location>
        <begin position="791"/>
        <end position="800"/>
    </location>
</feature>
<dbReference type="InterPro" id="IPR052445">
    <property type="entry name" value="ZnF-G_patch_domain"/>
</dbReference>
<organism evidence="6 7">
    <name type="scientific">Denticeps clupeoides</name>
    <name type="common">denticle herring</name>
    <dbReference type="NCBI Taxonomy" id="299321"/>
    <lineage>
        <taxon>Eukaryota</taxon>
        <taxon>Metazoa</taxon>
        <taxon>Chordata</taxon>
        <taxon>Craniata</taxon>
        <taxon>Vertebrata</taxon>
        <taxon>Euteleostomi</taxon>
        <taxon>Actinopterygii</taxon>
        <taxon>Neopterygii</taxon>
        <taxon>Teleostei</taxon>
        <taxon>Clupei</taxon>
        <taxon>Clupeiformes</taxon>
        <taxon>Denticipitoidei</taxon>
        <taxon>Denticipitidae</taxon>
        <taxon>Denticeps</taxon>
    </lineage>
</organism>
<reference evidence="6" key="2">
    <citation type="submission" date="2025-09" db="UniProtKB">
        <authorList>
            <consortium name="Ensembl"/>
        </authorList>
    </citation>
    <scope>IDENTIFICATION</scope>
</reference>
<evidence type="ECO:0000259" key="5">
    <source>
        <dbReference type="PROSITE" id="PS00028"/>
    </source>
</evidence>
<feature type="region of interest" description="Disordered" evidence="4">
    <location>
        <begin position="599"/>
        <end position="631"/>
    </location>
</feature>
<sequence>MACCYLVISSTHLSNGHYRSIKGVFRGPLCGAHGEEAPDCADKEKAVAKAVEQLKANFYCELCEKQYHKPREFDNHINSYDHAHKQRLKELKQREFARNVASKSWKDEKKEERELKRLYQLAQLRQQRDKERCTGEICSGTSTESPRVRRPWRGPARLTSLPTDSAYGTPPTSPTPLRRHPRGCAATPRLGVSFGFSRRAALKLDSCASVFSDDEIQATGRKQRLYSPPPSPGHRLRPPRLEDSREQSVCPGRSQCTHTPGLGVKRQLFLRHRDIVRHLSPPGDASFVSVTAKDGATSLRWPTALLRFTHTEPRVAYSCNPGCSHTHAQHGAAGGITHSSTLHSDSQTHADLTRGDNTLTASELQTQTANHETERMQGAGPEIQPTSQKDQDELTTVAGPEIQPTSQKDQDELTTGAGPKIQLTSQMDQDELTTGAGPKIQLTSQMDQDELTTGAGPEIQLTSQMDQAELTTGAGPEIQPTSQMDQDELTTGAGPEIQPTSQKDPVKLTTGAGPEIQLTSQMDQAELTTGAGPEIQPTSQMDQDELTTGAGPEIQPTSQKDPVKLTTGAGPEIQLTSQMDQAELTTGAGPEIQLTSQMDQDELTTGAGPEIQPTSQMDQDELTTGAGPEIQPTCQKDEAELTTGAGLEIQLTSQMVRQEVELTTGAGPGIQSEVQPHQQTQLSDQHEVHKVKLKRKSMNRRHASKVKRRRDTGEKHWRPGGGVQGDGVRQQTGGAWEPEVQAGAALAGRCREGRGKKRKPESVEDRCSKESGVAQHGLRSVVIKMLSVPSSRKRKRRRMNKAADRVPAEKDGPHRWPWGFHVYAWDKNHLDWGGHKESNRGTMSRAISDDDSSSWRKDMRQLRSYVRVPWKTGAYSSAVGHHETYNHTKRQYPAWHRKVRQRCIVGLHGRSRMRDEWEERSGSSSDRQWGGSPSPSQERGGFASSSPRDVSLDWADVRPSPLSSQSPISSCSTNVSELSTDGSSSARFRLSPCSRTRRTHRGLVGDKPIRGARLRSVSSDKDCRPDGPVAQARSGPAGADARLSRLHQDHESSPAHKRTQPASESRHVLSKNKHVSKHMPALPLIGKRPAVRRRATRPASWHSSGHSSQHSELQRLGADASNSSAPQATPEEQTTTFCKTQQREDSIVSNEHQSGNLRSSTPPLTEQPITFTAEEVEKYRLLQKQAREHMEIQLQQDSKVEMPTVAAPYPPVPPLHHDHTILQQHPPPFTSLTLRPALLPAHPATLWTSHPPLRLVQATPLHPLLLHSPLPVGSLLSSLLAYSHTRTLHLRPLIQPLYGRHEVAMHPGPLS</sequence>
<protein>
    <recommendedName>
        <fullName evidence="5">C2H2-type domain-containing protein</fullName>
    </recommendedName>
</protein>
<reference evidence="6" key="1">
    <citation type="submission" date="2025-08" db="UniProtKB">
        <authorList>
            <consortium name="Ensembl"/>
        </authorList>
    </citation>
    <scope>IDENTIFICATION</scope>
</reference>
<gene>
    <name evidence="6" type="primary">LOC114773594</name>
</gene>
<feature type="region of interest" description="Disordered" evidence="4">
    <location>
        <begin position="914"/>
        <end position="1167"/>
    </location>
</feature>
<proteinExistence type="predicted"/>